<evidence type="ECO:0000313" key="1">
    <source>
        <dbReference type="EMBL" id="KAH3810720.1"/>
    </source>
</evidence>
<reference evidence="1" key="1">
    <citation type="journal article" date="2019" name="bioRxiv">
        <title>The Genome of the Zebra Mussel, Dreissena polymorpha: A Resource for Invasive Species Research.</title>
        <authorList>
            <person name="McCartney M.A."/>
            <person name="Auch B."/>
            <person name="Kono T."/>
            <person name="Mallez S."/>
            <person name="Zhang Y."/>
            <person name="Obille A."/>
            <person name="Becker A."/>
            <person name="Abrahante J.E."/>
            <person name="Garbe J."/>
            <person name="Badalamenti J.P."/>
            <person name="Herman A."/>
            <person name="Mangelson H."/>
            <person name="Liachko I."/>
            <person name="Sullivan S."/>
            <person name="Sone E.D."/>
            <person name="Koren S."/>
            <person name="Silverstein K.A.T."/>
            <person name="Beckman K.B."/>
            <person name="Gohl D.M."/>
        </authorList>
    </citation>
    <scope>NUCLEOTIDE SEQUENCE</scope>
    <source>
        <strain evidence="1">Duluth1</strain>
        <tissue evidence="1">Whole animal</tissue>
    </source>
</reference>
<name>A0A9D4G8W5_DREPO</name>
<keyword evidence="2" id="KW-1185">Reference proteome</keyword>
<protein>
    <submittedName>
        <fullName evidence="1">Uncharacterized protein</fullName>
    </submittedName>
</protein>
<reference evidence="1" key="2">
    <citation type="submission" date="2020-11" db="EMBL/GenBank/DDBJ databases">
        <authorList>
            <person name="McCartney M.A."/>
            <person name="Auch B."/>
            <person name="Kono T."/>
            <person name="Mallez S."/>
            <person name="Becker A."/>
            <person name="Gohl D.M."/>
            <person name="Silverstein K.A.T."/>
            <person name="Koren S."/>
            <person name="Bechman K.B."/>
            <person name="Herman A."/>
            <person name="Abrahante J.E."/>
            <person name="Garbe J."/>
        </authorList>
    </citation>
    <scope>NUCLEOTIDE SEQUENCE</scope>
    <source>
        <strain evidence="1">Duluth1</strain>
        <tissue evidence="1">Whole animal</tissue>
    </source>
</reference>
<gene>
    <name evidence="1" type="ORF">DPMN_139117</name>
</gene>
<evidence type="ECO:0000313" key="2">
    <source>
        <dbReference type="Proteomes" id="UP000828390"/>
    </source>
</evidence>
<dbReference type="EMBL" id="JAIWYP010000006">
    <property type="protein sequence ID" value="KAH3810720.1"/>
    <property type="molecule type" value="Genomic_DNA"/>
</dbReference>
<dbReference type="AlphaFoldDB" id="A0A9D4G8W5"/>
<sequence>MGNHCKPYQVNSFGLWLGLIATPGLTPEPLLGQGLDGHLMDHVVGQVLVQVGQRVWVLAQSLVLTS</sequence>
<accession>A0A9D4G8W5</accession>
<organism evidence="1 2">
    <name type="scientific">Dreissena polymorpha</name>
    <name type="common">Zebra mussel</name>
    <name type="synonym">Mytilus polymorpha</name>
    <dbReference type="NCBI Taxonomy" id="45954"/>
    <lineage>
        <taxon>Eukaryota</taxon>
        <taxon>Metazoa</taxon>
        <taxon>Spiralia</taxon>
        <taxon>Lophotrochozoa</taxon>
        <taxon>Mollusca</taxon>
        <taxon>Bivalvia</taxon>
        <taxon>Autobranchia</taxon>
        <taxon>Heteroconchia</taxon>
        <taxon>Euheterodonta</taxon>
        <taxon>Imparidentia</taxon>
        <taxon>Neoheterodontei</taxon>
        <taxon>Myida</taxon>
        <taxon>Dreissenoidea</taxon>
        <taxon>Dreissenidae</taxon>
        <taxon>Dreissena</taxon>
    </lineage>
</organism>
<comment type="caution">
    <text evidence="1">The sequence shown here is derived from an EMBL/GenBank/DDBJ whole genome shotgun (WGS) entry which is preliminary data.</text>
</comment>
<proteinExistence type="predicted"/>
<dbReference type="Proteomes" id="UP000828390">
    <property type="component" value="Unassembled WGS sequence"/>
</dbReference>